<dbReference type="InterPro" id="IPR032557">
    <property type="entry name" value="DUF4935"/>
</dbReference>
<dbReference type="Proteomes" id="UP001164653">
    <property type="component" value="Chromosome"/>
</dbReference>
<evidence type="ECO:0000313" key="3">
    <source>
        <dbReference type="Proteomes" id="UP001164653"/>
    </source>
</evidence>
<sequence length="363" mass="41987">MFTVLIDTSAFEKEGLSFSGSKFDAIKQFSDSDKIKIVSCSIIIKEIDKHIEDSIIKFINSIKSTVKEADHIAKADLDEFDYLLKDSKLLKKNMTTYRKKKVSDFFKSINKVNLSYKNFSIDRLLTDYFNEDPPFSQRKKNEFPDAIILNSFINQFWDSLDQTCVVSCDRDFKNFCQNFPQVRFFENISTFSDFINSHYDSEFTKELHEVMKTKIEDISLSIDTSVYDNVDFVFGSEWFDPEAEIEDGSVSVQINDISLIIQSENNAEWELDVEIGYKVHVTDSDPDYMVKDPDTKEWISLENLTYSAEVKKNISFAITTAFDKYAISSSFQYDEDFELPSDIYDLDDADFTQLEDATGSSEE</sequence>
<evidence type="ECO:0000313" key="2">
    <source>
        <dbReference type="EMBL" id="WAC14616.1"/>
    </source>
</evidence>
<proteinExistence type="predicted"/>
<protein>
    <submittedName>
        <fullName evidence="2">PIN domain-containing protein</fullName>
    </submittedName>
</protein>
<dbReference type="AlphaFoldDB" id="A0A9E8NGN1"/>
<evidence type="ECO:0000259" key="1">
    <source>
        <dbReference type="Pfam" id="PF16289"/>
    </source>
</evidence>
<dbReference type="EMBL" id="CP112998">
    <property type="protein sequence ID" value="WAC14616.1"/>
    <property type="molecule type" value="Genomic_DNA"/>
</dbReference>
<dbReference type="RefSeq" id="WP_244819985.1">
    <property type="nucleotide sequence ID" value="NZ_CP112998.1"/>
</dbReference>
<gene>
    <name evidence="2" type="ORF">ON006_11770</name>
</gene>
<keyword evidence="3" id="KW-1185">Reference proteome</keyword>
<name>A0A9E8NGN1_9BACT</name>
<dbReference type="Pfam" id="PF16289">
    <property type="entry name" value="PIN_12"/>
    <property type="match status" value="1"/>
</dbReference>
<dbReference type="KEGG" id="dpf:ON006_11770"/>
<organism evidence="2 3">
    <name type="scientific">Dyadobacter pollutisoli</name>
    <dbReference type="NCBI Taxonomy" id="2910158"/>
    <lineage>
        <taxon>Bacteria</taxon>
        <taxon>Pseudomonadati</taxon>
        <taxon>Bacteroidota</taxon>
        <taxon>Cytophagia</taxon>
        <taxon>Cytophagales</taxon>
        <taxon>Spirosomataceae</taxon>
        <taxon>Dyadobacter</taxon>
    </lineage>
</organism>
<accession>A0A9E8NGN1</accession>
<reference evidence="2" key="1">
    <citation type="submission" date="2022-11" db="EMBL/GenBank/DDBJ databases">
        <title>Dyadobacter pollutisoli sp. nov., isolated from plastic dumped soil.</title>
        <authorList>
            <person name="Kim J.M."/>
            <person name="Kim K.R."/>
            <person name="Lee J.K."/>
            <person name="Hao L."/>
            <person name="Jeon C.O."/>
        </authorList>
    </citation>
    <scope>NUCLEOTIDE SEQUENCE</scope>
    <source>
        <strain evidence="2">U1</strain>
    </source>
</reference>
<feature type="domain" description="DUF4935" evidence="1">
    <location>
        <begin position="4"/>
        <end position="172"/>
    </location>
</feature>